<dbReference type="Pfam" id="PF01757">
    <property type="entry name" value="Acyl_transf_3"/>
    <property type="match status" value="1"/>
</dbReference>
<keyword evidence="5" id="KW-1185">Reference proteome</keyword>
<feature type="transmembrane region" description="Helical" evidence="1">
    <location>
        <begin position="12"/>
        <end position="31"/>
    </location>
</feature>
<organism evidence="4 5">
    <name type="scientific">Cellulomonas wangleii</name>
    <dbReference type="NCBI Taxonomy" id="2816956"/>
    <lineage>
        <taxon>Bacteria</taxon>
        <taxon>Bacillati</taxon>
        <taxon>Actinomycetota</taxon>
        <taxon>Actinomycetes</taxon>
        <taxon>Micrococcales</taxon>
        <taxon>Cellulomonadaceae</taxon>
        <taxon>Cellulomonas</taxon>
    </lineage>
</organism>
<feature type="transmembrane region" description="Helical" evidence="1">
    <location>
        <begin position="37"/>
        <end position="57"/>
    </location>
</feature>
<feature type="transmembrane region" description="Helical" evidence="1">
    <location>
        <begin position="233"/>
        <end position="253"/>
    </location>
</feature>
<dbReference type="PANTHER" id="PTHR23028:SF53">
    <property type="entry name" value="ACYL_TRANSF_3 DOMAIN-CONTAINING PROTEIN"/>
    <property type="match status" value="1"/>
</dbReference>
<dbReference type="RefSeq" id="WP_207341517.1">
    <property type="nucleotide sequence ID" value="NZ_CP074405.1"/>
</dbReference>
<protein>
    <submittedName>
        <fullName evidence="4">Acyltransferase</fullName>
    </submittedName>
</protein>
<dbReference type="Pfam" id="PF19040">
    <property type="entry name" value="SGNH"/>
    <property type="match status" value="1"/>
</dbReference>
<keyword evidence="4" id="KW-0808">Transferase</keyword>
<feature type="transmembrane region" description="Helical" evidence="1">
    <location>
        <begin position="172"/>
        <end position="190"/>
    </location>
</feature>
<feature type="transmembrane region" description="Helical" evidence="1">
    <location>
        <begin position="259"/>
        <end position="279"/>
    </location>
</feature>
<dbReference type="InterPro" id="IPR002656">
    <property type="entry name" value="Acyl_transf_3_dom"/>
</dbReference>
<evidence type="ECO:0000259" key="3">
    <source>
        <dbReference type="Pfam" id="PF19040"/>
    </source>
</evidence>
<sequence>MTAAAPTDHRLDIGGLRAIAVLLVLLAHTVGLPSGGYLGVDVFFVLSGFLITGIMLREHARTGRISFAEFYRRRARRILPAAVLVVVATVGVAQVLFLANRAHDVRVDALWSTFFLANVHLTAQGTDYFDATGAVSLFQHYWSLGVEEQFYVVWPLLVVGCLALGRRARTRPLLPLTVMAVLVTVGSFAWAAHRTATAPTDAYFSTATRAWELGVGTLIAVGAGWISRRPGVWWRHALAWGGLAALGLGAFWLTPASPVPAPGAALPVLGTAAVVVAGTGARAPRLLGILSNPVAQYIGLVSFSLYLWHWPVVVFLDAVMAPGRTAQLVAIVVSVALAVLSYHLVEDPVRRSTWLEPRVRRAAAGPRPALVARPAALACVASLTVLAGVASGYAVLRTPAPAGPPPGAVAAATVGAVPATGAEPAAAEPTGAAAELAQQVTAAVGVGQWPDLSPAIDDLGEDDLAAPWATDECLDVRDDDDVERCRYGAADGAQVAVVLGDSVATSYVPGIADALGAAGFAVQPLTLQACPAADVAVDDFQGEPWAPCGPHREWMTAKIAELRPSLVVVAAAEDSVNRLSSGATGAAAYAEWTAGLTRTLTTLEGLAPDVVVLAPPPSGEHPATCATARSGPGECLSPVHDTWWHVRTADQAAVEAAGGAAAGIRYVDSLRWFCTAQGYCPVFVGSTPVRVDPNHLTDAYSHALAPVLRDALVPADERTVVAGDA</sequence>
<keyword evidence="1" id="KW-0812">Transmembrane</keyword>
<feature type="transmembrane region" description="Helical" evidence="1">
    <location>
        <begin position="149"/>
        <end position="165"/>
    </location>
</feature>
<dbReference type="GO" id="GO:0016746">
    <property type="term" value="F:acyltransferase activity"/>
    <property type="evidence" value="ECO:0007669"/>
    <property type="project" value="UniProtKB-KW"/>
</dbReference>
<feature type="transmembrane region" description="Helical" evidence="1">
    <location>
        <begin position="210"/>
        <end position="226"/>
    </location>
</feature>
<proteinExistence type="predicted"/>
<keyword evidence="1" id="KW-1133">Transmembrane helix</keyword>
<evidence type="ECO:0000313" key="5">
    <source>
        <dbReference type="Proteomes" id="UP000677804"/>
    </source>
</evidence>
<dbReference type="InterPro" id="IPR043968">
    <property type="entry name" value="SGNH"/>
</dbReference>
<name>A0ABX8D7N5_9CELL</name>
<feature type="transmembrane region" description="Helical" evidence="1">
    <location>
        <begin position="328"/>
        <end position="345"/>
    </location>
</feature>
<evidence type="ECO:0000259" key="2">
    <source>
        <dbReference type="Pfam" id="PF01757"/>
    </source>
</evidence>
<accession>A0ABX8D7N5</accession>
<reference evidence="4 5" key="1">
    <citation type="submission" date="2021-05" db="EMBL/GenBank/DDBJ databases">
        <title>Novel species in genus Cellulomonas.</title>
        <authorList>
            <person name="Zhang G."/>
        </authorList>
    </citation>
    <scope>NUCLEOTIDE SEQUENCE [LARGE SCALE GENOMIC DNA]</scope>
    <source>
        <strain evidence="5">zg-ZUI222</strain>
    </source>
</reference>
<gene>
    <name evidence="4" type="ORF">KG103_04630</name>
</gene>
<feature type="transmembrane region" description="Helical" evidence="1">
    <location>
        <begin position="375"/>
        <end position="396"/>
    </location>
</feature>
<keyword evidence="1" id="KW-0472">Membrane</keyword>
<feature type="domain" description="SGNH" evidence="3">
    <location>
        <begin position="477"/>
        <end position="709"/>
    </location>
</feature>
<dbReference type="Proteomes" id="UP000677804">
    <property type="component" value="Chromosome"/>
</dbReference>
<dbReference type="EMBL" id="CP074405">
    <property type="protein sequence ID" value="QVI63196.1"/>
    <property type="molecule type" value="Genomic_DNA"/>
</dbReference>
<dbReference type="InterPro" id="IPR050879">
    <property type="entry name" value="Acyltransferase_3"/>
</dbReference>
<feature type="domain" description="Acyltransferase 3" evidence="2">
    <location>
        <begin position="13"/>
        <end position="342"/>
    </location>
</feature>
<feature type="transmembrane region" description="Helical" evidence="1">
    <location>
        <begin position="286"/>
        <end position="308"/>
    </location>
</feature>
<dbReference type="PANTHER" id="PTHR23028">
    <property type="entry name" value="ACETYLTRANSFERASE"/>
    <property type="match status" value="1"/>
</dbReference>
<evidence type="ECO:0000313" key="4">
    <source>
        <dbReference type="EMBL" id="QVI63196.1"/>
    </source>
</evidence>
<evidence type="ECO:0000256" key="1">
    <source>
        <dbReference type="SAM" id="Phobius"/>
    </source>
</evidence>
<feature type="transmembrane region" description="Helical" evidence="1">
    <location>
        <begin position="78"/>
        <end position="99"/>
    </location>
</feature>
<keyword evidence="4" id="KW-0012">Acyltransferase</keyword>